<comment type="pathway">
    <text evidence="4">Lipid metabolism.</text>
</comment>
<accession>A0AA35VIA1</accession>
<dbReference type="InterPro" id="IPR045034">
    <property type="entry name" value="O-acyltransferase_WSD1-like"/>
</dbReference>
<dbReference type="GO" id="GO:0005886">
    <property type="term" value="C:plasma membrane"/>
    <property type="evidence" value="ECO:0007669"/>
    <property type="project" value="UniProtKB-SubCell"/>
</dbReference>
<dbReference type="Proteomes" id="UP001177003">
    <property type="component" value="Chromosome 0"/>
</dbReference>
<proteinExistence type="inferred from homology"/>
<comment type="catalytic activity">
    <reaction evidence="9">
        <text>a long chain fatty alcohol + a fatty acyl-CoA = a long-chain alcohol wax ester + CoA</text>
        <dbReference type="Rhea" id="RHEA:38443"/>
        <dbReference type="ChEBI" id="CHEBI:17135"/>
        <dbReference type="ChEBI" id="CHEBI:57287"/>
        <dbReference type="ChEBI" id="CHEBI:77636"/>
        <dbReference type="ChEBI" id="CHEBI:235323"/>
        <dbReference type="EC" id="2.3.1.75"/>
    </reaction>
</comment>
<evidence type="ECO:0000256" key="8">
    <source>
        <dbReference type="ARBA" id="ARBA00024360"/>
    </source>
</evidence>
<protein>
    <recommendedName>
        <fullName evidence="15">Diacylglycerol O-acyltransferase</fullName>
    </recommendedName>
</protein>
<dbReference type="GO" id="GO:0005789">
    <property type="term" value="C:endoplasmic reticulum membrane"/>
    <property type="evidence" value="ECO:0007669"/>
    <property type="project" value="UniProtKB-SubCell"/>
</dbReference>
<comment type="similarity">
    <text evidence="8">In the N-terminal section; belongs to the long-chain O-acyltransferase family.</text>
</comment>
<evidence type="ECO:0000259" key="12">
    <source>
        <dbReference type="Pfam" id="PF06974"/>
    </source>
</evidence>
<evidence type="ECO:0000313" key="13">
    <source>
        <dbReference type="EMBL" id="CAI9261387.1"/>
    </source>
</evidence>
<keyword evidence="5" id="KW-0808">Transferase</keyword>
<evidence type="ECO:0008006" key="15">
    <source>
        <dbReference type="Google" id="ProtNLM"/>
    </source>
</evidence>
<feature type="domain" description="O-acyltransferase WSD1-like N-terminal" evidence="11">
    <location>
        <begin position="109"/>
        <end position="268"/>
    </location>
</feature>
<dbReference type="GO" id="GO:0047196">
    <property type="term" value="F:long-chain-alcohol O-fatty-acyltransferase activity"/>
    <property type="evidence" value="ECO:0007669"/>
    <property type="project" value="UniProtKB-EC"/>
</dbReference>
<evidence type="ECO:0000256" key="2">
    <source>
        <dbReference type="ARBA" id="ARBA00004586"/>
    </source>
</evidence>
<evidence type="ECO:0000259" key="11">
    <source>
        <dbReference type="Pfam" id="PF03007"/>
    </source>
</evidence>
<evidence type="ECO:0000256" key="10">
    <source>
        <dbReference type="ARBA" id="ARBA00048109"/>
    </source>
</evidence>
<dbReference type="AlphaFoldDB" id="A0AA35VIA1"/>
<evidence type="ECO:0000256" key="6">
    <source>
        <dbReference type="ARBA" id="ARBA00022824"/>
    </source>
</evidence>
<dbReference type="Pfam" id="PF06974">
    <property type="entry name" value="WS_DGAT_C"/>
    <property type="match status" value="1"/>
</dbReference>
<evidence type="ECO:0000256" key="4">
    <source>
        <dbReference type="ARBA" id="ARBA00005189"/>
    </source>
</evidence>
<evidence type="ECO:0000256" key="7">
    <source>
        <dbReference type="ARBA" id="ARBA00023315"/>
    </source>
</evidence>
<feature type="domain" description="O-acyltransferase WSD1 C-terminal" evidence="12">
    <location>
        <begin position="322"/>
        <end position="468"/>
    </location>
</feature>
<evidence type="ECO:0000256" key="1">
    <source>
        <dbReference type="ARBA" id="ARBA00004162"/>
    </source>
</evidence>
<dbReference type="Pfam" id="PF03007">
    <property type="entry name" value="WS_DGAT_cat"/>
    <property type="match status" value="1"/>
</dbReference>
<dbReference type="EMBL" id="OX465086">
    <property type="protein sequence ID" value="CAI9261387.1"/>
    <property type="molecule type" value="Genomic_DNA"/>
</dbReference>
<comment type="pathway">
    <text evidence="3">Glycerolipid metabolism; triacylglycerol biosynthesis.</text>
</comment>
<keyword evidence="7" id="KW-0012">Acyltransferase</keyword>
<evidence type="ECO:0000256" key="9">
    <source>
        <dbReference type="ARBA" id="ARBA00047604"/>
    </source>
</evidence>
<comment type="subcellular location">
    <subcellularLocation>
        <location evidence="1">Cell membrane</location>
        <topology evidence="1">Single-pass membrane protein</topology>
    </subcellularLocation>
    <subcellularLocation>
        <location evidence="2">Endoplasmic reticulum membrane</location>
    </subcellularLocation>
</comment>
<name>A0AA35VIA1_LACSI</name>
<evidence type="ECO:0000256" key="5">
    <source>
        <dbReference type="ARBA" id="ARBA00022679"/>
    </source>
</evidence>
<dbReference type="InterPro" id="IPR009721">
    <property type="entry name" value="O-acyltransferase_WSD1_C"/>
</dbReference>
<comment type="catalytic activity">
    <reaction evidence="10">
        <text>an acyl-CoA + a 1,2-diacyl-sn-glycerol = a triacyl-sn-glycerol + CoA</text>
        <dbReference type="Rhea" id="RHEA:10868"/>
        <dbReference type="ChEBI" id="CHEBI:17815"/>
        <dbReference type="ChEBI" id="CHEBI:57287"/>
        <dbReference type="ChEBI" id="CHEBI:58342"/>
        <dbReference type="ChEBI" id="CHEBI:64615"/>
        <dbReference type="EC" id="2.3.1.20"/>
    </reaction>
</comment>
<dbReference type="PANTHER" id="PTHR31650:SF34">
    <property type="entry name" value="O-ACYLTRANSFERASE WSD1-LIKE ISOFORM X1"/>
    <property type="match status" value="1"/>
</dbReference>
<dbReference type="PANTHER" id="PTHR31650">
    <property type="entry name" value="O-ACYLTRANSFERASE (WSD1-LIKE) FAMILY PROTEIN"/>
    <property type="match status" value="1"/>
</dbReference>
<evidence type="ECO:0000256" key="3">
    <source>
        <dbReference type="ARBA" id="ARBA00004771"/>
    </source>
</evidence>
<keyword evidence="14" id="KW-1185">Reference proteome</keyword>
<dbReference type="GO" id="GO:0004144">
    <property type="term" value="F:diacylglycerol O-acyltransferase activity"/>
    <property type="evidence" value="ECO:0007669"/>
    <property type="project" value="UniProtKB-EC"/>
</dbReference>
<reference evidence="13" key="1">
    <citation type="submission" date="2023-04" db="EMBL/GenBank/DDBJ databases">
        <authorList>
            <person name="Vijverberg K."/>
            <person name="Xiong W."/>
            <person name="Schranz E."/>
        </authorList>
    </citation>
    <scope>NUCLEOTIDE SEQUENCE</scope>
</reference>
<dbReference type="GO" id="GO:0019432">
    <property type="term" value="P:triglyceride biosynthetic process"/>
    <property type="evidence" value="ECO:0007669"/>
    <property type="project" value="TreeGrafter"/>
</dbReference>
<organism evidence="13 14">
    <name type="scientific">Lactuca saligna</name>
    <name type="common">Willowleaf lettuce</name>
    <dbReference type="NCBI Taxonomy" id="75948"/>
    <lineage>
        <taxon>Eukaryota</taxon>
        <taxon>Viridiplantae</taxon>
        <taxon>Streptophyta</taxon>
        <taxon>Embryophyta</taxon>
        <taxon>Tracheophyta</taxon>
        <taxon>Spermatophyta</taxon>
        <taxon>Magnoliopsida</taxon>
        <taxon>eudicotyledons</taxon>
        <taxon>Gunneridae</taxon>
        <taxon>Pentapetalae</taxon>
        <taxon>asterids</taxon>
        <taxon>campanulids</taxon>
        <taxon>Asterales</taxon>
        <taxon>Asteraceae</taxon>
        <taxon>Cichorioideae</taxon>
        <taxon>Cichorieae</taxon>
        <taxon>Lactucinae</taxon>
        <taxon>Lactuca</taxon>
    </lineage>
</organism>
<dbReference type="InterPro" id="IPR004255">
    <property type="entry name" value="O-acyltransferase_WSD1_N"/>
</dbReference>
<sequence>MGLQVKVGGVKDVELSEPVSPIGQYLNSSVLSIHIIGVLEFDNPIDDASRLALYIIDVFLPINHRFSSIMVEDKEEGKRWKRVQVKVEDHIVVPSFPEALSPESYDHYFNDYLSNISMGPLPQTQPLWEIHIIKYPTSNASGSVVFKLNHALGDGYSIMGAVLSCLQRADNPSLPLSFPVIRKTLKPENDLKSFFSVVALGLSGARNTILDFGWSILKSSFLEDSRSPIHSRKEGVEFRPINIMTMTFSLDQIKQIKSSLQATINDVVCGMIFLGIRLYMEETSEETRSARSTALVVLNTRSISGYKSVDEMLRNQEAKSLWGNQCLFLHIPLPELHQNGNPLNPLKFVQETQNVVKRMRNSFAVYLNGMLLESIRKFRGLEATSRYVHKTLKNSSILVTNVIGPLEKITLSNQTVKGMYFMGVNFPQSLTITIISYTDQLRVAVGAEKDFIDHVKFRTCTEKAFNMIFDAALKPN</sequence>
<evidence type="ECO:0000313" key="14">
    <source>
        <dbReference type="Proteomes" id="UP001177003"/>
    </source>
</evidence>
<gene>
    <name evidence="13" type="ORF">LSALG_LOCUS2177</name>
</gene>
<keyword evidence="6" id="KW-0256">Endoplasmic reticulum</keyword>